<evidence type="ECO:0000259" key="1">
    <source>
        <dbReference type="Pfam" id="PF00483"/>
    </source>
</evidence>
<gene>
    <name evidence="2" type="ORF">A3F29_01875</name>
</gene>
<dbReference type="EMBL" id="MFZV01000057">
    <property type="protein sequence ID" value="OGK29812.1"/>
    <property type="molecule type" value="Genomic_DNA"/>
</dbReference>
<dbReference type="PANTHER" id="PTHR47183:SF2">
    <property type="entry name" value="GLUCOSE-1-PHOSPHATE CYTIDYLYLTRANSFERASE-RELATED"/>
    <property type="match status" value="1"/>
</dbReference>
<reference evidence="2 3" key="1">
    <citation type="journal article" date="2016" name="Nat. Commun.">
        <title>Thousands of microbial genomes shed light on interconnected biogeochemical processes in an aquifer system.</title>
        <authorList>
            <person name="Anantharaman K."/>
            <person name="Brown C.T."/>
            <person name="Hug L.A."/>
            <person name="Sharon I."/>
            <person name="Castelle C.J."/>
            <person name="Probst A.J."/>
            <person name="Thomas B.C."/>
            <person name="Singh A."/>
            <person name="Wilkins M.J."/>
            <person name="Karaoz U."/>
            <person name="Brodie E.L."/>
            <person name="Williams K.H."/>
            <person name="Hubbard S.S."/>
            <person name="Banfield J.F."/>
        </authorList>
    </citation>
    <scope>NUCLEOTIDE SEQUENCE [LARGE SCALE GENOMIC DNA]</scope>
</reference>
<name>A0A1F7HG95_9BACT</name>
<protein>
    <recommendedName>
        <fullName evidence="1">Nucleotidyl transferase domain-containing protein</fullName>
    </recommendedName>
</protein>
<dbReference type="Pfam" id="PF00483">
    <property type="entry name" value="NTP_transferase"/>
    <property type="match status" value="1"/>
</dbReference>
<dbReference type="AlphaFoldDB" id="A0A1F7HG95"/>
<dbReference type="Gene3D" id="3.90.550.10">
    <property type="entry name" value="Spore Coat Polysaccharide Biosynthesis Protein SpsA, Chain A"/>
    <property type="match status" value="1"/>
</dbReference>
<dbReference type="SUPFAM" id="SSF53448">
    <property type="entry name" value="Nucleotide-diphospho-sugar transferases"/>
    <property type="match status" value="1"/>
</dbReference>
<comment type="caution">
    <text evidence="2">The sequence shown here is derived from an EMBL/GenBank/DDBJ whole genome shotgun (WGS) entry which is preliminary data.</text>
</comment>
<dbReference type="InterPro" id="IPR005835">
    <property type="entry name" value="NTP_transferase_dom"/>
</dbReference>
<sequence length="256" mass="30469">MPIVIFCGGQGTRMKEETEFRPKPMVTIGNKPILWHIMKIYSHFGYNDFIIALGYKGDYIKDYFLNEEFFLHDLTINTQTGEKKIYRKSRRKHEKFEITFVDTGLETLTGERLLRVKKYINSDIFMVTYGDGVGNIDIKKLMRFHKEKKIIGTITGVHPKSKWGLIEKDENNIIRQFKQKPTLNQYVNGGFMVFTKEFFKYIKPRETIEAGLERLIKIRQLGVYIHDDFWEAMDTYQDAEDLNRLWKKSPDWKVWK</sequence>
<dbReference type="Proteomes" id="UP000177199">
    <property type="component" value="Unassembled WGS sequence"/>
</dbReference>
<dbReference type="PANTHER" id="PTHR47183">
    <property type="entry name" value="GLUCOSE-1-PHOSPHATE CYTIDYLYLTRANSFERASE-RELATED"/>
    <property type="match status" value="1"/>
</dbReference>
<proteinExistence type="predicted"/>
<evidence type="ECO:0000313" key="3">
    <source>
        <dbReference type="Proteomes" id="UP000177199"/>
    </source>
</evidence>
<feature type="domain" description="Nucleotidyl transferase" evidence="1">
    <location>
        <begin position="4"/>
        <end position="218"/>
    </location>
</feature>
<evidence type="ECO:0000313" key="2">
    <source>
        <dbReference type="EMBL" id="OGK29812.1"/>
    </source>
</evidence>
<dbReference type="InterPro" id="IPR029044">
    <property type="entry name" value="Nucleotide-diphossugar_trans"/>
</dbReference>
<accession>A0A1F7HG95</accession>
<dbReference type="InterPro" id="IPR013446">
    <property type="entry name" value="G1P_cyt_trans-like"/>
</dbReference>
<organism evidence="2 3">
    <name type="scientific">Candidatus Roizmanbacteria bacterium RIFCSPHIGHO2_12_FULL_33_9</name>
    <dbReference type="NCBI Taxonomy" id="1802045"/>
    <lineage>
        <taxon>Bacteria</taxon>
        <taxon>Candidatus Roizmaniibacteriota</taxon>
    </lineage>
</organism>
<dbReference type="GO" id="GO:0047343">
    <property type="term" value="F:glucose-1-phosphate cytidylyltransferase activity"/>
    <property type="evidence" value="ECO:0007669"/>
    <property type="project" value="InterPro"/>
</dbReference>